<feature type="compositionally biased region" description="Low complexity" evidence="1">
    <location>
        <begin position="152"/>
        <end position="231"/>
    </location>
</feature>
<feature type="region of interest" description="Disordered" evidence="1">
    <location>
        <begin position="422"/>
        <end position="458"/>
    </location>
</feature>
<dbReference type="AlphaFoldDB" id="A0AAN6GBI3"/>
<evidence type="ECO:0000313" key="3">
    <source>
        <dbReference type="Proteomes" id="UP001176521"/>
    </source>
</evidence>
<feature type="region of interest" description="Disordered" evidence="1">
    <location>
        <begin position="146"/>
        <end position="244"/>
    </location>
</feature>
<name>A0AAN6GBI3_9BASI</name>
<evidence type="ECO:0000313" key="2">
    <source>
        <dbReference type="EMBL" id="KAK0524416.1"/>
    </source>
</evidence>
<feature type="compositionally biased region" description="Polar residues" evidence="1">
    <location>
        <begin position="422"/>
        <end position="455"/>
    </location>
</feature>
<sequence>MDLQSAPPVSAIVELLKLAGEMVQSAPHYRSRYDTAYKRLMAGETLAPESLPVYSAAPSTNTLIAAPGYLPGVWASSLCQQQHDLASEVRPRCSSTSSSPGDGTTAAGQQSVLGACAHTALHDHAGGYEDLVEHRIPAALAIDYQHRPGIGQPSEPSQFSQPSEPSQFSQPSQPSEPSQFSQPSEPSQFSQPSQPSQPSQFSQPSQPSQFSQPSEPSEPSEPIQPSQFSQFNHQPTVRREARMNSASDGNYQLCAQRAPDHWRTASHSACNTDVLHNYFQHDQQHATLQAARMTHASHHDPQNNQLPTAFYNFEGQQSTVSFSPAHETQQGFTFEGDSSIQPANSNAYAGCHAQLGSAHHLPSSCLPGLSSNGTGPYSSNPAASLGISTQYHHMDADGSISNETSATSNAVGDRVSDIVARQSQKQHFITHTQGPQQPFPSTLTSKSEVDTSPTSRAVHRRPSTFSILSLNLGLPWFVFGPHPVPTGDRLRLLRMMKADIASKFIHVLQPRSDQIRQAQQPVTHALSKCVTDVLRKQFGTAIHISRLCRALNNAARRDSVVAKSLEDYMSIIGGKPVIKACAYEIINAVSRHVFLGIVLDGQPTADSMTVAAAVVDSHADASPSGPVRNSGPVIYLADVDRPFFMFTQDHLCPSRTWDKKTLQKLFDVSQHPITIQLVDGVAVVATSHA</sequence>
<comment type="caution">
    <text evidence="2">The sequence shown here is derived from an EMBL/GenBank/DDBJ whole genome shotgun (WGS) entry which is preliminary data.</text>
</comment>
<gene>
    <name evidence="2" type="ORF">OC842_005840</name>
</gene>
<protein>
    <submittedName>
        <fullName evidence="2">Uncharacterized protein</fullName>
    </submittedName>
</protein>
<proteinExistence type="predicted"/>
<keyword evidence="3" id="KW-1185">Reference proteome</keyword>
<reference evidence="2" key="1">
    <citation type="journal article" date="2023" name="PhytoFront">
        <title>Draft Genome Resources of Seven Strains of Tilletia horrida, Causal Agent of Kernel Smut of Rice.</title>
        <authorList>
            <person name="Khanal S."/>
            <person name="Antony Babu S."/>
            <person name="Zhou X.G."/>
        </authorList>
    </citation>
    <scope>NUCLEOTIDE SEQUENCE</scope>
    <source>
        <strain evidence="2">TX3</strain>
    </source>
</reference>
<organism evidence="2 3">
    <name type="scientific">Tilletia horrida</name>
    <dbReference type="NCBI Taxonomy" id="155126"/>
    <lineage>
        <taxon>Eukaryota</taxon>
        <taxon>Fungi</taxon>
        <taxon>Dikarya</taxon>
        <taxon>Basidiomycota</taxon>
        <taxon>Ustilaginomycotina</taxon>
        <taxon>Exobasidiomycetes</taxon>
        <taxon>Tilletiales</taxon>
        <taxon>Tilletiaceae</taxon>
        <taxon>Tilletia</taxon>
    </lineage>
</organism>
<dbReference type="EMBL" id="JAPDMQ010000452">
    <property type="protein sequence ID" value="KAK0524416.1"/>
    <property type="molecule type" value="Genomic_DNA"/>
</dbReference>
<evidence type="ECO:0000256" key="1">
    <source>
        <dbReference type="SAM" id="MobiDB-lite"/>
    </source>
</evidence>
<accession>A0AAN6GBI3</accession>
<dbReference type="Proteomes" id="UP001176521">
    <property type="component" value="Unassembled WGS sequence"/>
</dbReference>